<protein>
    <submittedName>
        <fullName evidence="1">Uncharacterized protein</fullName>
    </submittedName>
</protein>
<evidence type="ECO:0000313" key="2">
    <source>
        <dbReference type="Proteomes" id="UP001229421"/>
    </source>
</evidence>
<comment type="caution">
    <text evidence="1">The sequence shown here is derived from an EMBL/GenBank/DDBJ whole genome shotgun (WGS) entry which is preliminary data.</text>
</comment>
<dbReference type="PANTHER" id="PTHR45786:SF74">
    <property type="entry name" value="ATP-DEPENDENT DNA HELICASE"/>
    <property type="match status" value="1"/>
</dbReference>
<dbReference type="PANTHER" id="PTHR45786">
    <property type="entry name" value="DNA BINDING PROTEIN-LIKE"/>
    <property type="match status" value="1"/>
</dbReference>
<dbReference type="AlphaFoldDB" id="A0AAD8NXW2"/>
<dbReference type="Proteomes" id="UP001229421">
    <property type="component" value="Unassembled WGS sequence"/>
</dbReference>
<keyword evidence="2" id="KW-1185">Reference proteome</keyword>
<dbReference type="EMBL" id="JAUHHV010000002">
    <property type="protein sequence ID" value="KAK1432060.1"/>
    <property type="molecule type" value="Genomic_DNA"/>
</dbReference>
<reference evidence="1" key="1">
    <citation type="journal article" date="2023" name="bioRxiv">
        <title>Improved chromosome-level genome assembly for marigold (Tagetes erecta).</title>
        <authorList>
            <person name="Jiang F."/>
            <person name="Yuan L."/>
            <person name="Wang S."/>
            <person name="Wang H."/>
            <person name="Xu D."/>
            <person name="Wang A."/>
            <person name="Fan W."/>
        </authorList>
    </citation>
    <scope>NUCLEOTIDE SEQUENCE</scope>
    <source>
        <strain evidence="1">WSJ</strain>
        <tissue evidence="1">Leaf</tissue>
    </source>
</reference>
<proteinExistence type="predicted"/>
<accession>A0AAD8NXW2</accession>
<organism evidence="1 2">
    <name type="scientific">Tagetes erecta</name>
    <name type="common">African marigold</name>
    <dbReference type="NCBI Taxonomy" id="13708"/>
    <lineage>
        <taxon>Eukaryota</taxon>
        <taxon>Viridiplantae</taxon>
        <taxon>Streptophyta</taxon>
        <taxon>Embryophyta</taxon>
        <taxon>Tracheophyta</taxon>
        <taxon>Spermatophyta</taxon>
        <taxon>Magnoliopsida</taxon>
        <taxon>eudicotyledons</taxon>
        <taxon>Gunneridae</taxon>
        <taxon>Pentapetalae</taxon>
        <taxon>asterids</taxon>
        <taxon>campanulids</taxon>
        <taxon>Asterales</taxon>
        <taxon>Asteraceae</taxon>
        <taxon>Asteroideae</taxon>
        <taxon>Heliantheae alliance</taxon>
        <taxon>Tageteae</taxon>
        <taxon>Tagetes</taxon>
    </lineage>
</organism>
<gene>
    <name evidence="1" type="ORF">QVD17_08949</name>
</gene>
<sequence length="144" mass="16732">MQPRTLLPQFSEVTDEPSIQDVNIEEDPYNFVYDGIPRDHRVLKERSPCSHCEAKLFGFEFAIFCYMTGQTMLAHSEIPEVLYSLFTSQDETGKLFRNNIRAYNTKFSMASVGVTLDGTMNNMREGVYTFRAHKGIYHRIDPRY</sequence>
<evidence type="ECO:0000313" key="1">
    <source>
        <dbReference type="EMBL" id="KAK1432060.1"/>
    </source>
</evidence>
<name>A0AAD8NXW2_TARER</name>